<evidence type="ECO:0000256" key="1">
    <source>
        <dbReference type="ARBA" id="ARBA00004571"/>
    </source>
</evidence>
<dbReference type="PANTHER" id="PTHR30069:SF29">
    <property type="entry name" value="HEMOGLOBIN AND HEMOGLOBIN-HAPTOGLOBIN-BINDING PROTEIN 1-RELATED"/>
    <property type="match status" value="1"/>
</dbReference>
<accession>A0ABP9B7E6</accession>
<keyword evidence="8 15" id="KW-0675">Receptor</keyword>
<evidence type="ECO:0000256" key="12">
    <source>
        <dbReference type="SAM" id="SignalP"/>
    </source>
</evidence>
<evidence type="ECO:0000256" key="7">
    <source>
        <dbReference type="ARBA" id="ARBA00023136"/>
    </source>
</evidence>
<evidence type="ECO:0000313" key="16">
    <source>
        <dbReference type="Proteomes" id="UP001501411"/>
    </source>
</evidence>
<dbReference type="EMBL" id="BAABIQ010000030">
    <property type="protein sequence ID" value="GAA4791503.1"/>
    <property type="molecule type" value="Genomic_DNA"/>
</dbReference>
<dbReference type="Pfam" id="PF07715">
    <property type="entry name" value="Plug"/>
    <property type="match status" value="1"/>
</dbReference>
<keyword evidence="6 11" id="KW-0798">TonB box</keyword>
<dbReference type="InterPro" id="IPR000531">
    <property type="entry name" value="Beta-barrel_TonB"/>
</dbReference>
<dbReference type="PANTHER" id="PTHR30069">
    <property type="entry name" value="TONB-DEPENDENT OUTER MEMBRANE RECEPTOR"/>
    <property type="match status" value="1"/>
</dbReference>
<dbReference type="SUPFAM" id="SSF56935">
    <property type="entry name" value="Porins"/>
    <property type="match status" value="1"/>
</dbReference>
<organism evidence="15 16">
    <name type="scientific">Olivibacter ginsenosidimutans</name>
    <dbReference type="NCBI Taxonomy" id="1176537"/>
    <lineage>
        <taxon>Bacteria</taxon>
        <taxon>Pseudomonadati</taxon>
        <taxon>Bacteroidota</taxon>
        <taxon>Sphingobacteriia</taxon>
        <taxon>Sphingobacteriales</taxon>
        <taxon>Sphingobacteriaceae</taxon>
        <taxon>Olivibacter</taxon>
    </lineage>
</organism>
<evidence type="ECO:0000256" key="5">
    <source>
        <dbReference type="ARBA" id="ARBA00022729"/>
    </source>
</evidence>
<dbReference type="InterPro" id="IPR037066">
    <property type="entry name" value="Plug_dom_sf"/>
</dbReference>
<evidence type="ECO:0000256" key="8">
    <source>
        <dbReference type="ARBA" id="ARBA00023170"/>
    </source>
</evidence>
<evidence type="ECO:0000256" key="9">
    <source>
        <dbReference type="ARBA" id="ARBA00023237"/>
    </source>
</evidence>
<evidence type="ECO:0000256" key="10">
    <source>
        <dbReference type="PROSITE-ProRule" id="PRU01360"/>
    </source>
</evidence>
<sequence length="698" mass="79189">MRKLFSALKYSVCLATLLLLMIYFADAQERSLNLKGKVVDNLGEPVYTALVKIQESGAQKVTDGDGFFSFEHIAPGNYHLQIRSLGYKSIQKEITISENDTALLHFVLQSTQQQLEAATVTEKTASRKLNESGFHVNAIDMSTYANTNADINQVLNVTTGVRIREEGGLGSNFKFSLNGFSGNQVKFFMDGLPMDNFGSSLTLNNFPVNMAERVEVYKGVLPINLGTDALGGAVNIVTRSNSNYLDVSYAIGSFNTHRASVNGAYTNQKTGFTVRTNAFFNYSDNNYKVLAPIKNLQTSSFEDEEWVKRFHDNYQSAAIQLEAGLTNKRYADKLLFGIIASENDKDLQTGVVMEEVYGAMKTKSHTIVPSLKYQKKDLFIKGLETNLYTAYNRSSLKRIDTTSRIYNWRGEWIPNPSYNDESAGGERGRTQNENTDREWLLTNNWNYRINAQQGLALNYTMTDFHRKGYDVENPEALENRFPTNLTKHILGLSYNLDVWNKWTTSFFGKWYFMNATGYEKVGAFTEDERYEATSYSYNNPGFGVATAMFIYPQLQAKASFERTYRLPESGEIFGDGVFTVANYNLKPERSNNFNVGLRYASKEDKPHQFSVEGDFIYRLTRDYIRMDQSVSGGNRSMENKGKVRTMGGEGEIKYDYKHRLFASINATYQQILDKQEFEQSGGYTGGATRNITYDYRLH</sequence>
<evidence type="ECO:0000259" key="14">
    <source>
        <dbReference type="Pfam" id="PF07715"/>
    </source>
</evidence>
<keyword evidence="3 10" id="KW-1134">Transmembrane beta strand</keyword>
<dbReference type="Gene3D" id="2.170.130.10">
    <property type="entry name" value="TonB-dependent receptor, plug domain"/>
    <property type="match status" value="1"/>
</dbReference>
<evidence type="ECO:0000313" key="15">
    <source>
        <dbReference type="EMBL" id="GAA4791503.1"/>
    </source>
</evidence>
<protein>
    <submittedName>
        <fullName evidence="15">TonB-dependent receptor</fullName>
    </submittedName>
</protein>
<evidence type="ECO:0000256" key="4">
    <source>
        <dbReference type="ARBA" id="ARBA00022692"/>
    </source>
</evidence>
<feature type="signal peptide" evidence="12">
    <location>
        <begin position="1"/>
        <end position="27"/>
    </location>
</feature>
<reference evidence="16" key="1">
    <citation type="journal article" date="2019" name="Int. J. Syst. Evol. Microbiol.">
        <title>The Global Catalogue of Microorganisms (GCM) 10K type strain sequencing project: providing services to taxonomists for standard genome sequencing and annotation.</title>
        <authorList>
            <consortium name="The Broad Institute Genomics Platform"/>
            <consortium name="The Broad Institute Genome Sequencing Center for Infectious Disease"/>
            <person name="Wu L."/>
            <person name="Ma J."/>
        </authorList>
    </citation>
    <scope>NUCLEOTIDE SEQUENCE [LARGE SCALE GENOMIC DNA]</scope>
    <source>
        <strain evidence="16">JCM 18200</strain>
    </source>
</reference>
<dbReference type="PROSITE" id="PS52016">
    <property type="entry name" value="TONB_DEPENDENT_REC_3"/>
    <property type="match status" value="1"/>
</dbReference>
<feature type="domain" description="TonB-dependent receptor plug" evidence="14">
    <location>
        <begin position="134"/>
        <end position="233"/>
    </location>
</feature>
<name>A0ABP9B7E6_9SPHI</name>
<keyword evidence="9 10" id="KW-0998">Cell outer membrane</keyword>
<comment type="subcellular location">
    <subcellularLocation>
        <location evidence="1 10">Cell outer membrane</location>
        <topology evidence="1 10">Multi-pass membrane protein</topology>
    </subcellularLocation>
</comment>
<keyword evidence="7 10" id="KW-0472">Membrane</keyword>
<evidence type="ECO:0000256" key="6">
    <source>
        <dbReference type="ARBA" id="ARBA00023077"/>
    </source>
</evidence>
<dbReference type="Pfam" id="PF00593">
    <property type="entry name" value="TonB_dep_Rec_b-barrel"/>
    <property type="match status" value="1"/>
</dbReference>
<evidence type="ECO:0000256" key="3">
    <source>
        <dbReference type="ARBA" id="ARBA00022452"/>
    </source>
</evidence>
<keyword evidence="5 12" id="KW-0732">Signal</keyword>
<dbReference type="Gene3D" id="2.40.170.20">
    <property type="entry name" value="TonB-dependent receptor, beta-barrel domain"/>
    <property type="match status" value="1"/>
</dbReference>
<dbReference type="Pfam" id="PF13715">
    <property type="entry name" value="CarbopepD_reg_2"/>
    <property type="match status" value="1"/>
</dbReference>
<keyword evidence="16" id="KW-1185">Reference proteome</keyword>
<comment type="similarity">
    <text evidence="10 11">Belongs to the TonB-dependent receptor family.</text>
</comment>
<dbReference type="InterPro" id="IPR036942">
    <property type="entry name" value="Beta-barrel_TonB_sf"/>
</dbReference>
<proteinExistence type="inferred from homology"/>
<gene>
    <name evidence="15" type="ORF">GCM10023231_19290</name>
</gene>
<comment type="caution">
    <text evidence="15">The sequence shown here is derived from an EMBL/GenBank/DDBJ whole genome shotgun (WGS) entry which is preliminary data.</text>
</comment>
<feature type="domain" description="TonB-dependent receptor-like beta-barrel" evidence="13">
    <location>
        <begin position="402"/>
        <end position="683"/>
    </location>
</feature>
<keyword evidence="2 10" id="KW-0813">Transport</keyword>
<dbReference type="Proteomes" id="UP001501411">
    <property type="component" value="Unassembled WGS sequence"/>
</dbReference>
<dbReference type="InterPro" id="IPR012910">
    <property type="entry name" value="Plug_dom"/>
</dbReference>
<dbReference type="Gene3D" id="2.60.40.1120">
    <property type="entry name" value="Carboxypeptidase-like, regulatory domain"/>
    <property type="match status" value="1"/>
</dbReference>
<dbReference type="SUPFAM" id="SSF49464">
    <property type="entry name" value="Carboxypeptidase regulatory domain-like"/>
    <property type="match status" value="1"/>
</dbReference>
<keyword evidence="4 10" id="KW-0812">Transmembrane</keyword>
<evidence type="ECO:0000256" key="2">
    <source>
        <dbReference type="ARBA" id="ARBA00022448"/>
    </source>
</evidence>
<evidence type="ECO:0000259" key="13">
    <source>
        <dbReference type="Pfam" id="PF00593"/>
    </source>
</evidence>
<dbReference type="InterPro" id="IPR039426">
    <property type="entry name" value="TonB-dep_rcpt-like"/>
</dbReference>
<feature type="chain" id="PRO_5045479703" evidence="12">
    <location>
        <begin position="28"/>
        <end position="698"/>
    </location>
</feature>
<evidence type="ECO:0000256" key="11">
    <source>
        <dbReference type="RuleBase" id="RU003357"/>
    </source>
</evidence>
<dbReference type="RefSeq" id="WP_345231556.1">
    <property type="nucleotide sequence ID" value="NZ_BAABIQ010000030.1"/>
</dbReference>
<dbReference type="InterPro" id="IPR008969">
    <property type="entry name" value="CarboxyPept-like_regulatory"/>
</dbReference>